<accession>A0A1M4ZRQ1</accession>
<evidence type="ECO:0008006" key="4">
    <source>
        <dbReference type="Google" id="ProtNLM"/>
    </source>
</evidence>
<dbReference type="Gene3D" id="1.20.120.1760">
    <property type="match status" value="1"/>
</dbReference>
<dbReference type="InterPro" id="IPR043130">
    <property type="entry name" value="CDP-OH_PTrfase_TM_dom"/>
</dbReference>
<protein>
    <recommendedName>
        <fullName evidence="4">Phosphatidylglycerophosphate synthase</fullName>
    </recommendedName>
</protein>
<dbReference type="Proteomes" id="UP000184509">
    <property type="component" value="Unassembled WGS sequence"/>
</dbReference>
<gene>
    <name evidence="2" type="ORF">SAMN05444405_10631</name>
</gene>
<evidence type="ECO:0000313" key="2">
    <source>
        <dbReference type="EMBL" id="SHF20719.1"/>
    </source>
</evidence>
<sequence>MKNNLSREKVETLSTISKGRHRTNLLKVQEQKALAFFVQRIPEYISSDMLTAIGFMGSVITASSFILAAHINIYFLLLGVLGFAINWFGDSLDGRVAYYRNTPRKWYGFSLDITVDWITDILIGIGYMVYVGSPWYLIGYGFIVMYGWEMITTLLRYKITDKYSIDSGLFGPTEVRIFISLILVLEVFFEGSIIYSGGVICIMLFIANINDTRNLLRLADSRDITERTTKMNENK</sequence>
<dbReference type="RefSeq" id="WP_073400589.1">
    <property type="nucleotide sequence ID" value="NZ_FQTV01000006.1"/>
</dbReference>
<dbReference type="OrthoDB" id="116551at2"/>
<feature type="transmembrane region" description="Helical" evidence="1">
    <location>
        <begin position="135"/>
        <end position="157"/>
    </location>
</feature>
<evidence type="ECO:0000256" key="1">
    <source>
        <dbReference type="SAM" id="Phobius"/>
    </source>
</evidence>
<dbReference type="AlphaFoldDB" id="A0A1M4ZRQ1"/>
<keyword evidence="1" id="KW-0812">Transmembrane</keyword>
<keyword evidence="1" id="KW-1133">Transmembrane helix</keyword>
<dbReference type="STRING" id="1297750.SAMN05444405_10631"/>
<dbReference type="EMBL" id="FQTV01000006">
    <property type="protein sequence ID" value="SHF20719.1"/>
    <property type="molecule type" value="Genomic_DNA"/>
</dbReference>
<keyword evidence="3" id="KW-1185">Reference proteome</keyword>
<reference evidence="2 3" key="1">
    <citation type="submission" date="2016-11" db="EMBL/GenBank/DDBJ databases">
        <authorList>
            <person name="Jaros S."/>
            <person name="Januszkiewicz K."/>
            <person name="Wedrychowicz H."/>
        </authorList>
    </citation>
    <scope>NUCLEOTIDE SEQUENCE [LARGE SCALE GENOMIC DNA]</scope>
    <source>
        <strain evidence="2 3">DSM 26991</strain>
    </source>
</reference>
<feature type="transmembrane region" description="Helical" evidence="1">
    <location>
        <begin position="178"/>
        <end position="207"/>
    </location>
</feature>
<evidence type="ECO:0000313" key="3">
    <source>
        <dbReference type="Proteomes" id="UP000184509"/>
    </source>
</evidence>
<name>A0A1M4ZRQ1_9BACE</name>
<proteinExistence type="predicted"/>
<feature type="transmembrane region" description="Helical" evidence="1">
    <location>
        <begin position="73"/>
        <end position="89"/>
    </location>
</feature>
<organism evidence="2 3">
    <name type="scientific">Bacteroides luti</name>
    <dbReference type="NCBI Taxonomy" id="1297750"/>
    <lineage>
        <taxon>Bacteria</taxon>
        <taxon>Pseudomonadati</taxon>
        <taxon>Bacteroidota</taxon>
        <taxon>Bacteroidia</taxon>
        <taxon>Bacteroidales</taxon>
        <taxon>Bacteroidaceae</taxon>
        <taxon>Bacteroides</taxon>
    </lineage>
</organism>
<keyword evidence="1" id="KW-0472">Membrane</keyword>